<gene>
    <name evidence="5" type="ORF">N4G40_13900</name>
</gene>
<evidence type="ECO:0000256" key="2">
    <source>
        <dbReference type="ARBA" id="ARBA00023125"/>
    </source>
</evidence>
<keyword evidence="1" id="KW-0805">Transcription regulation</keyword>
<dbReference type="SMART" id="SM00342">
    <property type="entry name" value="HTH_ARAC"/>
    <property type="match status" value="1"/>
</dbReference>
<dbReference type="Proteomes" id="UP001288620">
    <property type="component" value="Unassembled WGS sequence"/>
</dbReference>
<dbReference type="PROSITE" id="PS01124">
    <property type="entry name" value="HTH_ARAC_FAMILY_2"/>
    <property type="match status" value="1"/>
</dbReference>
<keyword evidence="6" id="KW-1185">Reference proteome</keyword>
<feature type="domain" description="HTH araC/xylS-type" evidence="4">
    <location>
        <begin position="148"/>
        <end position="246"/>
    </location>
</feature>
<dbReference type="EMBL" id="JAOBTT010000001">
    <property type="protein sequence ID" value="MDZ7279354.1"/>
    <property type="molecule type" value="Genomic_DNA"/>
</dbReference>
<dbReference type="Gene3D" id="1.10.10.60">
    <property type="entry name" value="Homeodomain-like"/>
    <property type="match status" value="1"/>
</dbReference>
<dbReference type="PROSITE" id="PS00041">
    <property type="entry name" value="HTH_ARAC_FAMILY_1"/>
    <property type="match status" value="1"/>
</dbReference>
<dbReference type="InterPro" id="IPR018060">
    <property type="entry name" value="HTH_AraC"/>
</dbReference>
<sequence length="253" mass="29158">MNQHEMKYVLAKGDCRHFSSENIVWINPAEAQSCRLSLIADNEKKRLVLKPHQSGVLMIKERTLRIEQGALTVFPTNIQALTKLQAFIDTALQREVVHQKTGAYFFSAWKIKTCPSHKSFEHWLITLNIQDVVQASPYLALLRSSEHYWLIRYLLENERENFSLKALGEKYGVSVSHFRRLSRSALGNTVKEELCHWRLSRALLDLLESEEKITDVAFRHGYASLSHFSNDVKNALGYSPRELKNKSLCDGKK</sequence>
<comment type="caution">
    <text evidence="5">The sequence shown here is derived from an EMBL/GenBank/DDBJ whole genome shotgun (WGS) entry which is preliminary data.</text>
</comment>
<dbReference type="PANTHER" id="PTHR46796:SF13">
    <property type="entry name" value="HTH-TYPE TRANSCRIPTIONAL ACTIVATOR RHAS"/>
    <property type="match status" value="1"/>
</dbReference>
<name>A0ABU5LHD7_9GAMM</name>
<dbReference type="Pfam" id="PF12833">
    <property type="entry name" value="HTH_18"/>
    <property type="match status" value="1"/>
</dbReference>
<evidence type="ECO:0000256" key="3">
    <source>
        <dbReference type="ARBA" id="ARBA00023163"/>
    </source>
</evidence>
<dbReference type="RefSeq" id="WP_322543211.1">
    <property type="nucleotide sequence ID" value="NZ_JAOBTT010000001.1"/>
</dbReference>
<evidence type="ECO:0000313" key="6">
    <source>
        <dbReference type="Proteomes" id="UP001288620"/>
    </source>
</evidence>
<keyword evidence="3" id="KW-0804">Transcription</keyword>
<organism evidence="5 6">
    <name type="scientific">Pantoea eucrina</name>
    <dbReference type="NCBI Taxonomy" id="472693"/>
    <lineage>
        <taxon>Bacteria</taxon>
        <taxon>Pseudomonadati</taxon>
        <taxon>Pseudomonadota</taxon>
        <taxon>Gammaproteobacteria</taxon>
        <taxon>Enterobacterales</taxon>
        <taxon>Erwiniaceae</taxon>
        <taxon>Pantoea</taxon>
    </lineage>
</organism>
<dbReference type="SUPFAM" id="SSF46689">
    <property type="entry name" value="Homeodomain-like"/>
    <property type="match status" value="1"/>
</dbReference>
<evidence type="ECO:0000313" key="5">
    <source>
        <dbReference type="EMBL" id="MDZ7279354.1"/>
    </source>
</evidence>
<evidence type="ECO:0000259" key="4">
    <source>
        <dbReference type="PROSITE" id="PS01124"/>
    </source>
</evidence>
<accession>A0ABU5LHD7</accession>
<evidence type="ECO:0000256" key="1">
    <source>
        <dbReference type="ARBA" id="ARBA00023015"/>
    </source>
</evidence>
<dbReference type="InterPro" id="IPR009057">
    <property type="entry name" value="Homeodomain-like_sf"/>
</dbReference>
<dbReference type="PANTHER" id="PTHR46796">
    <property type="entry name" value="HTH-TYPE TRANSCRIPTIONAL ACTIVATOR RHAS-RELATED"/>
    <property type="match status" value="1"/>
</dbReference>
<reference evidence="6" key="1">
    <citation type="submission" date="2023-07" db="EMBL/GenBank/DDBJ databases">
        <title>Structural and functional analysis of rice phyllospheric bacteria for their antimicrobial properties and defense elicitation against blast disease.</title>
        <authorList>
            <person name="Sahu K.P."/>
            <person name="Asharani P."/>
            <person name="Kumar M."/>
            <person name="Reddy B."/>
            <person name="Kumar A."/>
        </authorList>
    </citation>
    <scope>NUCLEOTIDE SEQUENCE [LARGE SCALE GENOMIC DNA]</scope>
    <source>
        <strain evidence="6">OsEp_Plm_30P10</strain>
    </source>
</reference>
<dbReference type="InterPro" id="IPR050204">
    <property type="entry name" value="AraC_XylS_family_regulators"/>
</dbReference>
<dbReference type="InterPro" id="IPR018062">
    <property type="entry name" value="HTH_AraC-typ_CS"/>
</dbReference>
<protein>
    <submittedName>
        <fullName evidence="5">Helix-turn-helix domain-containing protein</fullName>
    </submittedName>
</protein>
<keyword evidence="2" id="KW-0238">DNA-binding</keyword>
<proteinExistence type="predicted"/>